<reference evidence="2" key="2">
    <citation type="journal article" date="2022" name="Microb. Genom.">
        <title>A chromosome-scale genome assembly of the tomato pathogen Cladosporium fulvum reveals a compartmentalized genome architecture and the presence of a dispensable chromosome.</title>
        <authorList>
            <person name="Zaccaron A.Z."/>
            <person name="Chen L.H."/>
            <person name="Samaras A."/>
            <person name="Stergiopoulos I."/>
        </authorList>
    </citation>
    <scope>NUCLEOTIDE SEQUENCE</scope>
    <source>
        <strain evidence="2">Race5_Kim</strain>
    </source>
</reference>
<evidence type="ECO:0000313" key="2">
    <source>
        <dbReference type="EMBL" id="UJO17517.1"/>
    </source>
</evidence>
<sequence length="497" mass="57006">MKQRYYSNMSDENLQPPTMNGTVEIADYRPPLPPRTPLSPPDEAEEHTATENPENVKRTSYFPLQPVAEQPVDTKEGSQGLNDQNTPIRKPPSQHQASHEHRTEDQNQTQPREGPKGLNGQLIDTSHLPPPQRQSHLSEQTRESYSPTSWHRSLTILTAFLVPYPKPQLPPVSVHTTSQLIPPRFMIYTPPPAPFLTKPEGESKTDAWRKEGIPHFCRRKWYEELREAKMRQPKDGNTTKWKRAKWRATKGTDWGIDKTKSTNLEFLNRVARLQDESNAAAEDVYAKQVSPEELVLLHPPVLRLTIDGSHDHDEELLRENFTASLLRTKKRALRDTIISALLFPPAIVIDTVAVPIWPFGGLAEIDAVWFYASYRGAKTSSDITKRLSSTAYKYKHLNLTLTPFAKMDILERYLAARCHDADPKLFPEYVATPADTEVLKAIGWTHSVPEGEMEWEDRQWEARQVRDDLERCFGKAAREWAGFCKRWVKDPEKAMRK</sequence>
<dbReference type="EMBL" id="CP090167">
    <property type="protein sequence ID" value="UJO17517.1"/>
    <property type="molecule type" value="Genomic_DNA"/>
</dbReference>
<name>A0A9Q8LHI7_PASFU</name>
<protein>
    <submittedName>
        <fullName evidence="2">Uncharacterized protein</fullName>
    </submittedName>
</protein>
<feature type="compositionally biased region" description="Polar residues" evidence="1">
    <location>
        <begin position="133"/>
        <end position="147"/>
    </location>
</feature>
<organism evidence="2 3">
    <name type="scientific">Passalora fulva</name>
    <name type="common">Tomato leaf mold</name>
    <name type="synonym">Cladosporium fulvum</name>
    <dbReference type="NCBI Taxonomy" id="5499"/>
    <lineage>
        <taxon>Eukaryota</taxon>
        <taxon>Fungi</taxon>
        <taxon>Dikarya</taxon>
        <taxon>Ascomycota</taxon>
        <taxon>Pezizomycotina</taxon>
        <taxon>Dothideomycetes</taxon>
        <taxon>Dothideomycetidae</taxon>
        <taxon>Mycosphaerellales</taxon>
        <taxon>Mycosphaerellaceae</taxon>
        <taxon>Fulvia</taxon>
    </lineage>
</organism>
<proteinExistence type="predicted"/>
<dbReference type="AlphaFoldDB" id="A0A9Q8LHI7"/>
<evidence type="ECO:0000313" key="3">
    <source>
        <dbReference type="Proteomes" id="UP000756132"/>
    </source>
</evidence>
<evidence type="ECO:0000256" key="1">
    <source>
        <dbReference type="SAM" id="MobiDB-lite"/>
    </source>
</evidence>
<gene>
    <name evidence="2" type="ORF">CLAFUR5_06294</name>
</gene>
<reference evidence="2" key="1">
    <citation type="submission" date="2021-12" db="EMBL/GenBank/DDBJ databases">
        <authorList>
            <person name="Zaccaron A."/>
            <person name="Stergiopoulos I."/>
        </authorList>
    </citation>
    <scope>NUCLEOTIDE SEQUENCE</scope>
    <source>
        <strain evidence="2">Race5_Kim</strain>
    </source>
</reference>
<feature type="compositionally biased region" description="Polar residues" evidence="1">
    <location>
        <begin position="77"/>
        <end position="87"/>
    </location>
</feature>
<accession>A0A9Q8LHI7</accession>
<keyword evidence="3" id="KW-1185">Reference proteome</keyword>
<feature type="compositionally biased region" description="Pro residues" evidence="1">
    <location>
        <begin position="30"/>
        <end position="40"/>
    </location>
</feature>
<feature type="compositionally biased region" description="Basic and acidic residues" evidence="1">
    <location>
        <begin position="46"/>
        <end position="57"/>
    </location>
</feature>
<feature type="compositionally biased region" description="Polar residues" evidence="1">
    <location>
        <begin position="1"/>
        <end position="21"/>
    </location>
</feature>
<feature type="region of interest" description="Disordered" evidence="1">
    <location>
        <begin position="1"/>
        <end position="147"/>
    </location>
</feature>
<dbReference type="KEGG" id="ffu:CLAFUR5_06294"/>
<dbReference type="GeneID" id="71986172"/>
<dbReference type="Proteomes" id="UP000756132">
    <property type="component" value="Chromosome 5"/>
</dbReference>
<dbReference type="RefSeq" id="XP_047761883.1">
    <property type="nucleotide sequence ID" value="XM_047905442.1"/>
</dbReference>
<dbReference type="OrthoDB" id="3189033at2759"/>